<dbReference type="Proteomes" id="UP001145114">
    <property type="component" value="Unassembled WGS sequence"/>
</dbReference>
<accession>A0ACC1HWC0</accession>
<comment type="caution">
    <text evidence="1">The sequence shown here is derived from an EMBL/GenBank/DDBJ whole genome shotgun (WGS) entry which is preliminary data.</text>
</comment>
<name>A0ACC1HWC0_9FUNG</name>
<reference evidence="1" key="1">
    <citation type="submission" date="2022-06" db="EMBL/GenBank/DDBJ databases">
        <title>Phylogenomic reconstructions and comparative analyses of Kickxellomycotina fungi.</title>
        <authorList>
            <person name="Reynolds N.K."/>
            <person name="Stajich J.E."/>
            <person name="Barry K."/>
            <person name="Grigoriev I.V."/>
            <person name="Crous P."/>
            <person name="Smith M.E."/>
        </authorList>
    </citation>
    <scope>NUCLEOTIDE SEQUENCE</scope>
    <source>
        <strain evidence="1">RSA 2271</strain>
    </source>
</reference>
<organism evidence="1 2">
    <name type="scientific">Spiromyces aspiralis</name>
    <dbReference type="NCBI Taxonomy" id="68401"/>
    <lineage>
        <taxon>Eukaryota</taxon>
        <taxon>Fungi</taxon>
        <taxon>Fungi incertae sedis</taxon>
        <taxon>Zoopagomycota</taxon>
        <taxon>Kickxellomycotina</taxon>
        <taxon>Kickxellomycetes</taxon>
        <taxon>Kickxellales</taxon>
        <taxon>Kickxellaceae</taxon>
        <taxon>Spiromyces</taxon>
    </lineage>
</organism>
<keyword evidence="2" id="KW-1185">Reference proteome</keyword>
<dbReference type="EMBL" id="JAMZIH010000272">
    <property type="protein sequence ID" value="KAJ1679615.1"/>
    <property type="molecule type" value="Genomic_DNA"/>
</dbReference>
<protein>
    <submittedName>
        <fullName evidence="1">Uncharacterized protein</fullName>
    </submittedName>
</protein>
<feature type="non-terminal residue" evidence="1">
    <location>
        <position position="1"/>
    </location>
</feature>
<evidence type="ECO:0000313" key="1">
    <source>
        <dbReference type="EMBL" id="KAJ1679615.1"/>
    </source>
</evidence>
<gene>
    <name evidence="1" type="ORF">EV182_001682</name>
</gene>
<sequence length="564" mass="61500">GQRERLSNQVGSDALPWTQKRDQVLDLLAGQHRDRESWVATFQQVPRALECREFLVDFYRPAHAASARVDRGTPVVSLNHLGEALVEEHQYQQAVQLFSSIESPGFCPSRAVVDGLLQPFEVTRELVSRVVARKAHRGAPADPSMRLADEDKARLMSDQQAVLTYLRRLDASIPARRWLMPSLRDRHLNSGVAFLDFLLGLLTVVVPPPQPSGPPGRDGATEEGGVDGDAELEDQLHEGRLGLAEVLASALCGDLAKCIGKQTNGRSLVVHAWHRTPPADDGGARGAMFVTLAARPERQFDPLSRVAQEVAGFASAWLLSVDRGDGGETRARAARVVFRVLHLATVLAFVRALDEDDLCARLATVAARLSPPARTVMFKGIESDILAAKVIHTDTLNRYRPNLAGLPRAATTVATLTAVFEAMPPGRSAPGHQTRAELLTDLTHNLHHLTNRAINAYYERSVRLFPAGSDGGRPPSQMLSIRVADTLGGPDQAQSHLARLRAAITGYASCVLAQLDEEAEQLARKRTRRDHRDQKLARVEQCRARVATALSLLEFSVPDAAAGP</sequence>
<evidence type="ECO:0000313" key="2">
    <source>
        <dbReference type="Proteomes" id="UP001145114"/>
    </source>
</evidence>
<proteinExistence type="predicted"/>